<feature type="domain" description="DUF4372" evidence="6">
    <location>
        <begin position="4"/>
        <end position="76"/>
    </location>
</feature>
<evidence type="ECO:0000313" key="8">
    <source>
        <dbReference type="Proteomes" id="UP000184164"/>
    </source>
</evidence>
<name>A0A1M5GWK0_9BACT</name>
<evidence type="ECO:0000259" key="6">
    <source>
        <dbReference type="Pfam" id="PF14294"/>
    </source>
</evidence>
<comment type="similarity">
    <text evidence="1">Belongs to the transposase 11 family.</text>
</comment>
<dbReference type="Pfam" id="PF14294">
    <property type="entry name" value="DUF4372"/>
    <property type="match status" value="1"/>
</dbReference>
<dbReference type="InterPro" id="IPR025399">
    <property type="entry name" value="DUF4372"/>
</dbReference>
<gene>
    <name evidence="7" type="ORF">SAMN05444274_1411</name>
</gene>
<protein>
    <submittedName>
        <fullName evidence="7">Transposase DDE domain-containing protein</fullName>
    </submittedName>
</protein>
<dbReference type="EMBL" id="FQUM01000041">
    <property type="protein sequence ID" value="SHG08090.1"/>
    <property type="molecule type" value="Genomic_DNA"/>
</dbReference>
<dbReference type="GO" id="GO:0006313">
    <property type="term" value="P:DNA transposition"/>
    <property type="evidence" value="ECO:0007669"/>
    <property type="project" value="InterPro"/>
</dbReference>
<evidence type="ECO:0000256" key="2">
    <source>
        <dbReference type="ARBA" id="ARBA00022578"/>
    </source>
</evidence>
<dbReference type="PANTHER" id="PTHR33258">
    <property type="entry name" value="TRANSPOSASE INSL FOR INSERTION SEQUENCE ELEMENT IS186A-RELATED"/>
    <property type="match status" value="1"/>
</dbReference>
<dbReference type="GO" id="GO:0004803">
    <property type="term" value="F:transposase activity"/>
    <property type="evidence" value="ECO:0007669"/>
    <property type="project" value="InterPro"/>
</dbReference>
<evidence type="ECO:0000256" key="3">
    <source>
        <dbReference type="ARBA" id="ARBA00023125"/>
    </source>
</evidence>
<keyword evidence="4" id="KW-0233">DNA recombination</keyword>
<dbReference type="Proteomes" id="UP000184164">
    <property type="component" value="Unassembled WGS sequence"/>
</dbReference>
<keyword evidence="3" id="KW-0238">DNA-binding</keyword>
<organism evidence="7 8">
    <name type="scientific">Mariniphaga anaerophila</name>
    <dbReference type="NCBI Taxonomy" id="1484053"/>
    <lineage>
        <taxon>Bacteria</taxon>
        <taxon>Pseudomonadati</taxon>
        <taxon>Bacteroidota</taxon>
        <taxon>Bacteroidia</taxon>
        <taxon>Marinilabiliales</taxon>
        <taxon>Prolixibacteraceae</taxon>
        <taxon>Mariniphaga</taxon>
    </lineage>
</organism>
<accession>A0A1M5GWK0</accession>
<evidence type="ECO:0000256" key="4">
    <source>
        <dbReference type="ARBA" id="ARBA00023172"/>
    </source>
</evidence>
<evidence type="ECO:0000313" key="7">
    <source>
        <dbReference type="EMBL" id="SHG08090.1"/>
    </source>
</evidence>
<feature type="domain" description="Transposase IS4-like" evidence="5">
    <location>
        <begin position="126"/>
        <end position="336"/>
    </location>
</feature>
<reference evidence="7 8" key="1">
    <citation type="submission" date="2016-11" db="EMBL/GenBank/DDBJ databases">
        <authorList>
            <person name="Jaros S."/>
            <person name="Januszkiewicz K."/>
            <person name="Wedrychowicz H."/>
        </authorList>
    </citation>
    <scope>NUCLEOTIDE SEQUENCE [LARGE SCALE GENOMIC DNA]</scope>
    <source>
        <strain evidence="7 8">DSM 26910</strain>
    </source>
</reference>
<dbReference type="AlphaFoldDB" id="A0A1M5GWK0"/>
<dbReference type="InterPro" id="IPR047952">
    <property type="entry name" value="Transpos_IS4"/>
</dbReference>
<dbReference type="InterPro" id="IPR002559">
    <property type="entry name" value="Transposase_11"/>
</dbReference>
<proteinExistence type="inferred from homology"/>
<evidence type="ECO:0000259" key="5">
    <source>
        <dbReference type="Pfam" id="PF01609"/>
    </source>
</evidence>
<dbReference type="Pfam" id="PF01609">
    <property type="entry name" value="DDE_Tnp_1"/>
    <property type="match status" value="1"/>
</dbReference>
<dbReference type="RefSeq" id="WP_073003684.1">
    <property type="nucleotide sequence ID" value="NZ_FQUM01000041.1"/>
</dbReference>
<sequence>MNTGKYVFAQVIEFLPRYEFDKLVKKYNGDFHVRDLSCYNLLLHLIFGQLTACNSLRDICLCLKAHQKMLYHLGFRQTVNESSLSRANERRDYRIYEELGYILIGIVRPMYAKEPVPGVCLPNWEIFAIDSTTISCSIKLMTWAFGKYERGAVKMHTMLDLRGSIPTFIHITHGKWHDSNILDVMDITPWAIYVMDKAYVDFEALYNINGHHAYWITRAKDNMRCEIVETSYNIDQGTGLRGDHMIRLTGYKPSKYYPKPFRMVKYYDSESGEELTFITNQTDISALDVANLYRDRWNIEIFFKWIKQNLTIKSLWGHSENAVKTHLWVAICSYLIVARIKATYNCPYSVTEVATLLSVSALEKTNLRDLLEQPVDDLLDQNQNVNELSLF</sequence>
<evidence type="ECO:0000256" key="1">
    <source>
        <dbReference type="ARBA" id="ARBA00010075"/>
    </source>
</evidence>
<dbReference type="OrthoDB" id="7327264at2"/>
<dbReference type="PANTHER" id="PTHR33258:SF1">
    <property type="entry name" value="TRANSPOSASE INSL FOR INSERTION SEQUENCE ELEMENT IS186A-RELATED"/>
    <property type="match status" value="1"/>
</dbReference>
<dbReference type="InterPro" id="IPR012337">
    <property type="entry name" value="RNaseH-like_sf"/>
</dbReference>
<keyword evidence="8" id="KW-1185">Reference proteome</keyword>
<keyword evidence="2" id="KW-0815">Transposition</keyword>
<dbReference type="GO" id="GO:0003677">
    <property type="term" value="F:DNA binding"/>
    <property type="evidence" value="ECO:0007669"/>
    <property type="project" value="UniProtKB-KW"/>
</dbReference>
<dbReference type="STRING" id="1484053.SAMN05444274_1411"/>
<dbReference type="SUPFAM" id="SSF53098">
    <property type="entry name" value="Ribonuclease H-like"/>
    <property type="match status" value="1"/>
</dbReference>
<dbReference type="NCBIfam" id="NF033592">
    <property type="entry name" value="transpos_IS4_1"/>
    <property type="match status" value="1"/>
</dbReference>